<dbReference type="SUPFAM" id="SSF56935">
    <property type="entry name" value="Porins"/>
    <property type="match status" value="1"/>
</dbReference>
<keyword evidence="4" id="KW-1185">Reference proteome</keyword>
<evidence type="ECO:0000256" key="1">
    <source>
        <dbReference type="SAM" id="SignalP"/>
    </source>
</evidence>
<evidence type="ECO:0000313" key="4">
    <source>
        <dbReference type="Proteomes" id="UP000254266"/>
    </source>
</evidence>
<comment type="caution">
    <text evidence="3">The sequence shown here is derived from an EMBL/GenBank/DDBJ whole genome shotgun (WGS) entry which is preliminary data.</text>
</comment>
<reference evidence="3 4" key="1">
    <citation type="journal article" date="2018" name="ISME J.">
        <title>Endosymbiont genomes yield clues of tubeworm success.</title>
        <authorList>
            <person name="Li Y."/>
            <person name="Liles M.R."/>
            <person name="Halanych K.M."/>
        </authorList>
    </citation>
    <scope>NUCLEOTIDE SEQUENCE [LARGE SCALE GENOMIC DNA]</scope>
    <source>
        <strain evidence="3">A1464</strain>
    </source>
</reference>
<organism evidence="3 4">
    <name type="scientific">endosymbiont of Galathealinum brachiosum</name>
    <dbReference type="NCBI Taxonomy" id="2200906"/>
    <lineage>
        <taxon>Bacteria</taxon>
        <taxon>Pseudomonadati</taxon>
        <taxon>Pseudomonadota</taxon>
        <taxon>Gammaproteobacteria</taxon>
        <taxon>sulfur-oxidizing symbionts</taxon>
    </lineage>
</organism>
<sequence>MTRYITPLLVLLILSSQPVFANTAAFDLKHLQSLFESYKRGQSYKYAKTYQAEMEGDPYFDYLFGVSAIDTGHASEGTFALERVLLVFPDDQVARLELARGYFILQEYSLSGKTFEAVLKTNPPTKVRDTALAYLDKIRISESRYRPTHSGFVEFSLGNDDNVNAGLDEGTTFIITLDPDSFGQDDNFSSLAGGWTYAHPFTPGWLFESTLSGNFRKNAELDQFDTTTGTLQVGITHLQASSKYKAELINQQFNLDGESYRSLNGLNLNWQYTVSQQSSFNTALQYAQLDYPDLSIKNSDLITLGMNYTHAFAAYLQPILFSTLSLGTEMAEEDTNPGALSETERDIYSLRLGVVLNFTNTLALQTSIGTQNSAYAAGSALQPDTKREDDYNTANLKLIWAFARKWRLDTQFAYSDNSSTEDLKNYERNVTSMTVNYTF</sequence>
<dbReference type="AlphaFoldDB" id="A0A370D885"/>
<dbReference type="SUPFAM" id="SSF48452">
    <property type="entry name" value="TPR-like"/>
    <property type="match status" value="1"/>
</dbReference>
<feature type="domain" description="Surface lipoprotein assembly modifier C-terminal" evidence="2">
    <location>
        <begin position="221"/>
        <end position="439"/>
    </location>
</feature>
<gene>
    <name evidence="3" type="ORF">DIZ80_13470</name>
</gene>
<dbReference type="Proteomes" id="UP000254266">
    <property type="component" value="Unassembled WGS sequence"/>
</dbReference>
<dbReference type="EMBL" id="QFXC01000013">
    <property type="protein sequence ID" value="RDH81122.1"/>
    <property type="molecule type" value="Genomic_DNA"/>
</dbReference>
<dbReference type="Pfam" id="PF04575">
    <property type="entry name" value="SlipAM"/>
    <property type="match status" value="1"/>
</dbReference>
<feature type="signal peptide" evidence="1">
    <location>
        <begin position="1"/>
        <end position="21"/>
    </location>
</feature>
<accession>A0A370D885</accession>
<name>A0A370D885_9GAMM</name>
<protein>
    <recommendedName>
        <fullName evidence="2">Surface lipoprotein assembly modifier C-terminal domain-containing protein</fullName>
    </recommendedName>
</protein>
<proteinExistence type="predicted"/>
<evidence type="ECO:0000259" key="2">
    <source>
        <dbReference type="Pfam" id="PF04575"/>
    </source>
</evidence>
<evidence type="ECO:0000313" key="3">
    <source>
        <dbReference type="EMBL" id="RDH81122.1"/>
    </source>
</evidence>
<feature type="chain" id="PRO_5017084531" description="Surface lipoprotein assembly modifier C-terminal domain-containing protein" evidence="1">
    <location>
        <begin position="22"/>
        <end position="439"/>
    </location>
</feature>
<dbReference type="InterPro" id="IPR007655">
    <property type="entry name" value="Slam_C"/>
</dbReference>
<keyword evidence="1" id="KW-0732">Signal</keyword>
<dbReference type="InterPro" id="IPR011990">
    <property type="entry name" value="TPR-like_helical_dom_sf"/>
</dbReference>